<evidence type="ECO:0000313" key="2">
    <source>
        <dbReference type="Proteomes" id="UP000828390"/>
    </source>
</evidence>
<dbReference type="Proteomes" id="UP000828390">
    <property type="component" value="Unassembled WGS sequence"/>
</dbReference>
<proteinExistence type="predicted"/>
<protein>
    <submittedName>
        <fullName evidence="1">Uncharacterized protein</fullName>
    </submittedName>
</protein>
<sequence length="72" mass="7718">MITPCVGQLSSARACCQCSSVVLGERVLSVLVSCPRRERAVKVGQLSSARACCQWPLVLVSCPRRERAVSGL</sequence>
<evidence type="ECO:0000313" key="1">
    <source>
        <dbReference type="EMBL" id="KAH3695655.1"/>
    </source>
</evidence>
<reference evidence="1" key="1">
    <citation type="journal article" date="2019" name="bioRxiv">
        <title>The Genome of the Zebra Mussel, Dreissena polymorpha: A Resource for Invasive Species Research.</title>
        <authorList>
            <person name="McCartney M.A."/>
            <person name="Auch B."/>
            <person name="Kono T."/>
            <person name="Mallez S."/>
            <person name="Zhang Y."/>
            <person name="Obille A."/>
            <person name="Becker A."/>
            <person name="Abrahante J.E."/>
            <person name="Garbe J."/>
            <person name="Badalamenti J.P."/>
            <person name="Herman A."/>
            <person name="Mangelson H."/>
            <person name="Liachko I."/>
            <person name="Sullivan S."/>
            <person name="Sone E.D."/>
            <person name="Koren S."/>
            <person name="Silverstein K.A.T."/>
            <person name="Beckman K.B."/>
            <person name="Gohl D.M."/>
        </authorList>
    </citation>
    <scope>NUCLEOTIDE SEQUENCE</scope>
    <source>
        <strain evidence="1">Duluth1</strain>
        <tissue evidence="1">Whole animal</tissue>
    </source>
</reference>
<organism evidence="1 2">
    <name type="scientific">Dreissena polymorpha</name>
    <name type="common">Zebra mussel</name>
    <name type="synonym">Mytilus polymorpha</name>
    <dbReference type="NCBI Taxonomy" id="45954"/>
    <lineage>
        <taxon>Eukaryota</taxon>
        <taxon>Metazoa</taxon>
        <taxon>Spiralia</taxon>
        <taxon>Lophotrochozoa</taxon>
        <taxon>Mollusca</taxon>
        <taxon>Bivalvia</taxon>
        <taxon>Autobranchia</taxon>
        <taxon>Heteroconchia</taxon>
        <taxon>Euheterodonta</taxon>
        <taxon>Imparidentia</taxon>
        <taxon>Neoheterodontei</taxon>
        <taxon>Myida</taxon>
        <taxon>Dreissenoidea</taxon>
        <taxon>Dreissenidae</taxon>
        <taxon>Dreissena</taxon>
    </lineage>
</organism>
<dbReference type="AlphaFoldDB" id="A0A9D3YC15"/>
<accession>A0A9D3YC15</accession>
<dbReference type="EMBL" id="JAIWYP010000016">
    <property type="protein sequence ID" value="KAH3695655.1"/>
    <property type="molecule type" value="Genomic_DNA"/>
</dbReference>
<reference evidence="1" key="2">
    <citation type="submission" date="2020-11" db="EMBL/GenBank/DDBJ databases">
        <authorList>
            <person name="McCartney M.A."/>
            <person name="Auch B."/>
            <person name="Kono T."/>
            <person name="Mallez S."/>
            <person name="Becker A."/>
            <person name="Gohl D.M."/>
            <person name="Silverstein K.A.T."/>
            <person name="Koren S."/>
            <person name="Bechman K.B."/>
            <person name="Herman A."/>
            <person name="Abrahante J.E."/>
            <person name="Garbe J."/>
        </authorList>
    </citation>
    <scope>NUCLEOTIDE SEQUENCE</scope>
    <source>
        <strain evidence="1">Duluth1</strain>
        <tissue evidence="1">Whole animal</tissue>
    </source>
</reference>
<keyword evidence="2" id="KW-1185">Reference proteome</keyword>
<name>A0A9D3YC15_DREPO</name>
<gene>
    <name evidence="1" type="ORF">DPMN_083113</name>
</gene>
<comment type="caution">
    <text evidence="1">The sequence shown here is derived from an EMBL/GenBank/DDBJ whole genome shotgun (WGS) entry which is preliminary data.</text>
</comment>